<protein>
    <submittedName>
        <fullName evidence="1">Uncharacterized protein</fullName>
    </submittedName>
</protein>
<dbReference type="InterPro" id="IPR027417">
    <property type="entry name" value="P-loop_NTPase"/>
</dbReference>
<dbReference type="PANTHER" id="PTHR11017:SF385">
    <property type="entry name" value="DISEASE RESISTANCE PROTEIN (TIR-NBS-LRR CLASS)-RELATED"/>
    <property type="match status" value="1"/>
</dbReference>
<reference evidence="1 2" key="1">
    <citation type="submission" date="2024-09" db="EMBL/GenBank/DDBJ databases">
        <title>Chromosome-scale assembly of Riccia fluitans.</title>
        <authorList>
            <person name="Paukszto L."/>
            <person name="Sawicki J."/>
            <person name="Karawczyk K."/>
            <person name="Piernik-Szablinska J."/>
            <person name="Szczecinska M."/>
            <person name="Mazdziarz M."/>
        </authorList>
    </citation>
    <scope>NUCLEOTIDE SEQUENCE [LARGE SCALE GENOMIC DNA]</scope>
    <source>
        <strain evidence="1">Rf_01</strain>
        <tissue evidence="1">Aerial parts of the thallus</tissue>
    </source>
</reference>
<gene>
    <name evidence="1" type="ORF">R1flu_007078</name>
</gene>
<dbReference type="Proteomes" id="UP001605036">
    <property type="component" value="Unassembled WGS sequence"/>
</dbReference>
<organism evidence="1 2">
    <name type="scientific">Riccia fluitans</name>
    <dbReference type="NCBI Taxonomy" id="41844"/>
    <lineage>
        <taxon>Eukaryota</taxon>
        <taxon>Viridiplantae</taxon>
        <taxon>Streptophyta</taxon>
        <taxon>Embryophyta</taxon>
        <taxon>Marchantiophyta</taxon>
        <taxon>Marchantiopsida</taxon>
        <taxon>Marchantiidae</taxon>
        <taxon>Marchantiales</taxon>
        <taxon>Ricciaceae</taxon>
        <taxon>Riccia</taxon>
    </lineage>
</organism>
<accession>A0ABD1YXV4</accession>
<dbReference type="InterPro" id="IPR044974">
    <property type="entry name" value="Disease_R_plants"/>
</dbReference>
<proteinExistence type="predicted"/>
<evidence type="ECO:0000313" key="2">
    <source>
        <dbReference type="Proteomes" id="UP001605036"/>
    </source>
</evidence>
<dbReference type="AlphaFoldDB" id="A0ABD1YXV4"/>
<name>A0ABD1YXV4_9MARC</name>
<dbReference type="SUPFAM" id="SSF52540">
    <property type="entry name" value="P-loop containing nucleoside triphosphate hydrolases"/>
    <property type="match status" value="1"/>
</dbReference>
<evidence type="ECO:0000313" key="1">
    <source>
        <dbReference type="EMBL" id="KAL2635599.1"/>
    </source>
</evidence>
<dbReference type="Gene3D" id="3.40.50.300">
    <property type="entry name" value="P-loop containing nucleotide triphosphate hydrolases"/>
    <property type="match status" value="1"/>
</dbReference>
<dbReference type="PANTHER" id="PTHR11017">
    <property type="entry name" value="LEUCINE-RICH REPEAT-CONTAINING PROTEIN"/>
    <property type="match status" value="1"/>
</dbReference>
<comment type="caution">
    <text evidence="1">The sequence shown here is derived from an EMBL/GenBank/DDBJ whole genome shotgun (WGS) entry which is preliminary data.</text>
</comment>
<sequence>MARLLNCAAGVQRNLTKLPTSKFKRGSARAIIRKLNMRVLEFYRPADAVPDLDIVVFHGFEADSDGEDGAFQSSWMGTGEYGIWLETWLRESFPRSRIFSVSYPSVTESQFSGINESAAKSLTEYAGIGQMCSVVLVGAGMGAQALLRFVKNAEWHRRVFPLTFFKAVKGMFFFSHDDSSIFQSLRISAWSFNQLRMDFGWRINGVIIADHDRRAFGEKKAQEPHDCGNINELGQAEAVSKFGVDRLWILAGATCKPKDQSSSSFRLLVAFVQGIADMDRKKILHQATEVAIWRRTLGFALPHVTLQDPVEDVLRSTFHNRRVALVGKNGVERSTLAREVFLTICVQFSLLCFVHNVKYRSRGMHLYELIGNNLYSGNGTKVYISDCSRESLKGAFHQRNVLLILDDITQEHIDLLTLHPDLLSKDSRMIITCSPSAMLMKFRIWFDIYEVPSLPMGLSLLQARILFLAHVGPETASIIPHDMIDQIVEGCQRIPSVLVQVATCLRPDIGLEVWRATLENLTQNRFAFQEEITNSYKPLRQRSVPTKRGEIVVQERKLPCADRMDQILEGCQGTPSKVMQVASYLPWMPDFQGRLDVVMNAGRSETGLDVRIEDEHDSLSNTDNDVFSPRDEVVQVTSWADHQAVNSFRWGETMTNEDDHFHLELDKSIEPVPSSIPTSSGKLRPDIVALDLGFNDFNCPFNPRHVLCSYSQALNDKDAMEMKFFHAEGMALLFGVGVPYSNVVLKENGVLEVRQIGQAAWEQFWMESNTRNGRLALFCPVESDDESTDTRESVTLSSTQAAERFGVGVDGMNSTMFIQTSRGDPVSETQVVKPVEWIKSLVQFFKTSLDINQHIKSLEAGDGAQSVLEDSSGSKEAEQGKLQMLKVEIYLDPSNQELRQGKDQIQVLKQNDGCTFEWRRSDPGFRDNGGGCIKRVSSLSEMVPTIIITFLAELDTVTGKLNSKRFTSVLDVGFYIKQQDASHAEEFGWYHDNLRLAFKCTEDNPASVVRRMMKDLSDEVLSKHELTAFDENLQLLTTVTKTKGINVDLRGGCGINGGMGYRGESSTAESRGVTVSRPMFVTMLNEASFSIEKFSGTSTELAYKAALFPPLNSYVIWDPMGEHDTKVKQSGAMKPCLVKIEGEWKVMGDDYVTSPSEVRVCKYQFSCQRDLCMKQKIESKESKRSKAKLPRLFKRSGTKTELYEEVLEQKIVMVFHINHSFSHMQSLLRPTPYEWDTRASVEAPDPIRKIMY</sequence>
<dbReference type="EMBL" id="JBHFFA010000003">
    <property type="protein sequence ID" value="KAL2635599.1"/>
    <property type="molecule type" value="Genomic_DNA"/>
</dbReference>
<keyword evidence="2" id="KW-1185">Reference proteome</keyword>